<dbReference type="RefSeq" id="WP_317361350.1">
    <property type="nucleotide sequence ID" value="NZ_CP136828.1"/>
</dbReference>
<evidence type="ECO:0000313" key="1">
    <source>
        <dbReference type="EMBL" id="CDZ83347.1"/>
    </source>
</evidence>
<name>A0A078LDN9_CITKO</name>
<reference evidence="1" key="1">
    <citation type="submission" date="2014-06" db="EMBL/GenBank/DDBJ databases">
        <authorList>
            <person name="Urmite Genomes Urmite Genomes"/>
        </authorList>
    </citation>
    <scope>NUCLEOTIDE SEQUENCE</scope>
</reference>
<accession>A0A078LDN9</accession>
<proteinExistence type="predicted"/>
<dbReference type="EMBL" id="LK931336">
    <property type="protein sequence ID" value="CDZ83347.1"/>
    <property type="molecule type" value="Genomic_DNA"/>
</dbReference>
<dbReference type="AlphaFoldDB" id="A0A078LDN9"/>
<organism evidence="1">
    <name type="scientific">Citrobacter koseri</name>
    <name type="common">Citrobacter diversus</name>
    <dbReference type="NCBI Taxonomy" id="545"/>
    <lineage>
        <taxon>Bacteria</taxon>
        <taxon>Pseudomonadati</taxon>
        <taxon>Pseudomonadota</taxon>
        <taxon>Gammaproteobacteria</taxon>
        <taxon>Enterobacterales</taxon>
        <taxon>Enterobacteriaceae</taxon>
        <taxon>Citrobacter</taxon>
    </lineage>
</organism>
<gene>
    <name evidence="1" type="ORF">BN1086_01463</name>
</gene>
<protein>
    <submittedName>
        <fullName evidence="1">Uncharacterized protein</fullName>
    </submittedName>
</protein>
<dbReference type="PATRIC" id="fig|545.12.peg.1466"/>
<sequence length="211" mass="24238">MYAMNLSMNKPGTVSKITLLNKPISITENACSTCSLLEQLHRYPSATVVIYGRPSLFLSFWLHVRECYPCAALIFKHGYFLPVDETIAEFFNYFTIEGRSGVKHHEKTIQRVIYFLPPVLLRKESVQDTAYLTDTVPLLNEITHARLSSGRLSKLSKSVLALILSGFSREMIAINLKVGIRQVWLIENFLRKRWRIPDCCSLVESVYFCNR</sequence>